<organism evidence="2 3">
    <name type="scientific">Pochonia chlamydosporia 170</name>
    <dbReference type="NCBI Taxonomy" id="1380566"/>
    <lineage>
        <taxon>Eukaryota</taxon>
        <taxon>Fungi</taxon>
        <taxon>Dikarya</taxon>
        <taxon>Ascomycota</taxon>
        <taxon>Pezizomycotina</taxon>
        <taxon>Sordariomycetes</taxon>
        <taxon>Hypocreomycetidae</taxon>
        <taxon>Hypocreales</taxon>
        <taxon>Clavicipitaceae</taxon>
        <taxon>Pochonia</taxon>
    </lineage>
</organism>
<evidence type="ECO:0000313" key="3">
    <source>
        <dbReference type="Proteomes" id="UP000078397"/>
    </source>
</evidence>
<proteinExistence type="predicted"/>
<gene>
    <name evidence="2" type="ORF">VFPPC_16979</name>
</gene>
<keyword evidence="3" id="KW-1185">Reference proteome</keyword>
<accession>A0A179EZ16</accession>
<dbReference type="AlphaFoldDB" id="A0A179EZ16"/>
<dbReference type="RefSeq" id="XP_018136581.1">
    <property type="nucleotide sequence ID" value="XM_018294731.1"/>
</dbReference>
<dbReference type="GeneID" id="28858725"/>
<evidence type="ECO:0000256" key="1">
    <source>
        <dbReference type="SAM" id="MobiDB-lite"/>
    </source>
</evidence>
<dbReference type="Proteomes" id="UP000078397">
    <property type="component" value="Unassembled WGS sequence"/>
</dbReference>
<feature type="compositionally biased region" description="Polar residues" evidence="1">
    <location>
        <begin position="52"/>
        <end position="66"/>
    </location>
</feature>
<name>A0A179EZ16_METCM</name>
<sequence length="136" mass="14591">MQEHRAPTRPQPLSLGHVPNVGVTTQFGFSTENHLNSQTNHPVAATSAAKHTITQVSSTTGNTPRNSDAGVPTNAVPNTRPASMPMCTQNKYLSLHRPCQNKSTTQNIYAGINNTIEILESENVGCLKLRKGSCGL</sequence>
<evidence type="ECO:0000313" key="2">
    <source>
        <dbReference type="EMBL" id="OAQ58421.1"/>
    </source>
</evidence>
<dbReference type="KEGG" id="pchm:VFPPC_16979"/>
<dbReference type="EMBL" id="LSBJ02000016">
    <property type="protein sequence ID" value="OAQ58421.1"/>
    <property type="molecule type" value="Genomic_DNA"/>
</dbReference>
<protein>
    <submittedName>
        <fullName evidence="2">Uncharacterized protein</fullName>
    </submittedName>
</protein>
<reference evidence="2 3" key="1">
    <citation type="journal article" date="2016" name="PLoS Pathog.">
        <title>Biosynthesis of antibiotic leucinostatins in bio-control fungus Purpureocillium lilacinum and their inhibition on phytophthora revealed by genome mining.</title>
        <authorList>
            <person name="Wang G."/>
            <person name="Liu Z."/>
            <person name="Lin R."/>
            <person name="Li E."/>
            <person name="Mao Z."/>
            <person name="Ling J."/>
            <person name="Yang Y."/>
            <person name="Yin W.B."/>
            <person name="Xie B."/>
        </authorList>
    </citation>
    <scope>NUCLEOTIDE SEQUENCE [LARGE SCALE GENOMIC DNA]</scope>
    <source>
        <strain evidence="2">170</strain>
    </source>
</reference>
<feature type="region of interest" description="Disordered" evidence="1">
    <location>
        <begin position="35"/>
        <end position="83"/>
    </location>
</feature>
<comment type="caution">
    <text evidence="2">The sequence shown here is derived from an EMBL/GenBank/DDBJ whole genome shotgun (WGS) entry which is preliminary data.</text>
</comment>